<feature type="chain" id="PRO_5021471426" description="Transglutaminase" evidence="1">
    <location>
        <begin position="26"/>
        <end position="186"/>
    </location>
</feature>
<comment type="caution">
    <text evidence="2">The sequence shown here is derived from an EMBL/GenBank/DDBJ whole genome shotgun (WGS) entry which is preliminary data.</text>
</comment>
<reference evidence="2 3" key="1">
    <citation type="submission" date="2019-06" db="EMBL/GenBank/DDBJ databases">
        <title>Rhizobium sp. CL12 isolated from roots of soybean.</title>
        <authorList>
            <person name="Wang C."/>
        </authorList>
    </citation>
    <scope>NUCLEOTIDE SEQUENCE [LARGE SCALE GENOMIC DNA]</scope>
    <source>
        <strain evidence="2 3">CL12</strain>
    </source>
</reference>
<protein>
    <recommendedName>
        <fullName evidence="4">Transglutaminase</fullName>
    </recommendedName>
</protein>
<evidence type="ECO:0000313" key="3">
    <source>
        <dbReference type="Proteomes" id="UP000316429"/>
    </source>
</evidence>
<dbReference type="Pfam" id="PF06035">
    <property type="entry name" value="Peptidase_C93"/>
    <property type="match status" value="1"/>
</dbReference>
<dbReference type="AlphaFoldDB" id="A0A504TM08"/>
<evidence type="ECO:0000256" key="1">
    <source>
        <dbReference type="SAM" id="SignalP"/>
    </source>
</evidence>
<keyword evidence="3" id="KW-1185">Reference proteome</keyword>
<organism evidence="2 3">
    <name type="scientific">Rhizobium glycinendophyticum</name>
    <dbReference type="NCBI Taxonomy" id="2589807"/>
    <lineage>
        <taxon>Bacteria</taxon>
        <taxon>Pseudomonadati</taxon>
        <taxon>Pseudomonadota</taxon>
        <taxon>Alphaproteobacteria</taxon>
        <taxon>Hyphomicrobiales</taxon>
        <taxon>Rhizobiaceae</taxon>
        <taxon>Rhizobium/Agrobacterium group</taxon>
        <taxon>Rhizobium</taxon>
    </lineage>
</organism>
<dbReference type="RefSeq" id="WP_140832586.1">
    <property type="nucleotide sequence ID" value="NZ_VFYP01000011.1"/>
</dbReference>
<dbReference type="Gene3D" id="3.10.620.30">
    <property type="match status" value="1"/>
</dbReference>
<feature type="signal peptide" evidence="1">
    <location>
        <begin position="1"/>
        <end position="25"/>
    </location>
</feature>
<dbReference type="PANTHER" id="PTHR39327">
    <property type="match status" value="1"/>
</dbReference>
<dbReference type="Proteomes" id="UP000316429">
    <property type="component" value="Unassembled WGS sequence"/>
</dbReference>
<name>A0A504TM08_9HYPH</name>
<keyword evidence="1" id="KW-0732">Signal</keyword>
<proteinExistence type="predicted"/>
<accession>A0A504TM08</accession>
<dbReference type="PANTHER" id="PTHR39327:SF1">
    <property type="entry name" value="BLR5470 PROTEIN"/>
    <property type="match status" value="1"/>
</dbReference>
<sequence>MIKKALVALTTILVVGAGSVTQSYAFQPGGFARQLEWGRTRTASPAPLQMQLFCLQNPQDCKASKSKLVSYTPRVQKLLHMVNASVNASIIPRNEKIDVWSINPRYGDCDDYVMTKRHRLIKAGIPASALRVAMVRTRWGEGHAVLLVKTDAGEYVLDNLKKTVVQRKRTAYSYVSVSGSNALAWN</sequence>
<evidence type="ECO:0000313" key="2">
    <source>
        <dbReference type="EMBL" id="TPP03698.1"/>
    </source>
</evidence>
<gene>
    <name evidence="2" type="ORF">FJQ55_23220</name>
</gene>
<evidence type="ECO:0008006" key="4">
    <source>
        <dbReference type="Google" id="ProtNLM"/>
    </source>
</evidence>
<dbReference type="InterPro" id="IPR010319">
    <property type="entry name" value="Transglutaminase-like_Cys_pept"/>
</dbReference>
<dbReference type="EMBL" id="VFYP01000011">
    <property type="protein sequence ID" value="TPP03698.1"/>
    <property type="molecule type" value="Genomic_DNA"/>
</dbReference>